<dbReference type="FunFam" id="2.60.40.150:FF:000004">
    <property type="entry name" value="RNA helicase, activating signal cointegrator 1"/>
    <property type="match status" value="1"/>
</dbReference>
<dbReference type="InterPro" id="IPR014001">
    <property type="entry name" value="Helicase_ATP-bd"/>
</dbReference>
<dbReference type="SMART" id="SM00973">
    <property type="entry name" value="Sec63"/>
    <property type="match status" value="2"/>
</dbReference>
<dbReference type="InterPro" id="IPR003593">
    <property type="entry name" value="AAA+_ATPase"/>
</dbReference>
<dbReference type="GO" id="GO:0004386">
    <property type="term" value="F:helicase activity"/>
    <property type="evidence" value="ECO:0007669"/>
    <property type="project" value="UniProtKB-KW"/>
</dbReference>
<keyword evidence="4" id="KW-0347">Helicase</keyword>
<dbReference type="CDD" id="cd18020">
    <property type="entry name" value="DEXHc_ASCC3_1"/>
    <property type="match status" value="1"/>
</dbReference>
<evidence type="ECO:0000313" key="10">
    <source>
        <dbReference type="Proteomes" id="UP000235672"/>
    </source>
</evidence>
<dbReference type="InterPro" id="IPR014756">
    <property type="entry name" value="Ig_E-set"/>
</dbReference>
<dbReference type="Proteomes" id="UP000235672">
    <property type="component" value="Unassembled WGS sequence"/>
</dbReference>
<dbReference type="CDD" id="cd18795">
    <property type="entry name" value="SF2_C_Ski2"/>
    <property type="match status" value="2"/>
</dbReference>
<dbReference type="Pfam" id="PF02889">
    <property type="entry name" value="Sec63"/>
    <property type="match status" value="2"/>
</dbReference>
<dbReference type="InterPro" id="IPR035892">
    <property type="entry name" value="C2_domain_sf"/>
</dbReference>
<name>A0A2J6QHH2_9HELO</name>
<evidence type="ECO:0000256" key="6">
    <source>
        <dbReference type="SAM" id="MobiDB-lite"/>
    </source>
</evidence>
<organism evidence="9 10">
    <name type="scientific">Hyaloscypha hepaticicola</name>
    <dbReference type="NCBI Taxonomy" id="2082293"/>
    <lineage>
        <taxon>Eukaryota</taxon>
        <taxon>Fungi</taxon>
        <taxon>Dikarya</taxon>
        <taxon>Ascomycota</taxon>
        <taxon>Pezizomycotina</taxon>
        <taxon>Leotiomycetes</taxon>
        <taxon>Helotiales</taxon>
        <taxon>Hyaloscyphaceae</taxon>
        <taxon>Hyaloscypha</taxon>
    </lineage>
</organism>
<dbReference type="EMBL" id="KZ613469">
    <property type="protein sequence ID" value="PMD25716.1"/>
    <property type="molecule type" value="Genomic_DNA"/>
</dbReference>
<comment type="similarity">
    <text evidence="1">Belongs to the helicase family. SKI2 subfamily.</text>
</comment>
<dbReference type="SUPFAM" id="SSF81296">
    <property type="entry name" value="E set domains"/>
    <property type="match status" value="1"/>
</dbReference>
<keyword evidence="5" id="KW-0067">ATP-binding</keyword>
<dbReference type="GO" id="GO:0003676">
    <property type="term" value="F:nucleic acid binding"/>
    <property type="evidence" value="ECO:0007669"/>
    <property type="project" value="InterPro"/>
</dbReference>
<dbReference type="OrthoDB" id="5575at2759"/>
<dbReference type="Gene3D" id="2.60.40.150">
    <property type="entry name" value="C2 domain"/>
    <property type="match status" value="2"/>
</dbReference>
<dbReference type="Pfam" id="PF00270">
    <property type="entry name" value="DEAD"/>
    <property type="match status" value="2"/>
</dbReference>
<dbReference type="SUPFAM" id="SSF46785">
    <property type="entry name" value="Winged helix' DNA-binding domain"/>
    <property type="match status" value="1"/>
</dbReference>
<feature type="compositionally biased region" description="Basic and acidic residues" evidence="6">
    <location>
        <begin position="1970"/>
        <end position="1985"/>
    </location>
</feature>
<feature type="domain" description="Helicase ATP-binding" evidence="7">
    <location>
        <begin position="1150"/>
        <end position="1325"/>
    </location>
</feature>
<dbReference type="FunFam" id="1.10.10.10:FF:000012">
    <property type="entry name" value="U5 small nuclear ribonucleoprotein helicase"/>
    <property type="match status" value="1"/>
</dbReference>
<dbReference type="GO" id="GO:0032991">
    <property type="term" value="C:protein-containing complex"/>
    <property type="evidence" value="ECO:0007669"/>
    <property type="project" value="UniProtKB-ARBA"/>
</dbReference>
<dbReference type="SUPFAM" id="SSF52540">
    <property type="entry name" value="P-loop containing nucleoside triphosphate hydrolases"/>
    <property type="match status" value="4"/>
</dbReference>
<dbReference type="GO" id="GO:0005524">
    <property type="term" value="F:ATP binding"/>
    <property type="evidence" value="ECO:0007669"/>
    <property type="project" value="UniProtKB-KW"/>
</dbReference>
<dbReference type="FunFam" id="1.10.3380.10:FF:000002">
    <property type="entry name" value="Activating signal cointegrator 1 complex subunit 3"/>
    <property type="match status" value="1"/>
</dbReference>
<gene>
    <name evidence="9" type="ORF">NA56DRAFT_564322</name>
</gene>
<evidence type="ECO:0000256" key="1">
    <source>
        <dbReference type="ARBA" id="ARBA00010140"/>
    </source>
</evidence>
<dbReference type="FunFam" id="3.40.50.300:FF:000062">
    <property type="entry name" value="U5 small nuclear ribonucleoprotein helicase"/>
    <property type="match status" value="1"/>
</dbReference>
<dbReference type="PANTHER" id="PTHR47961:SF13">
    <property type="entry name" value="ACTIVATING SIGNAL COINTEGRATOR 1 COMPLEX SUBUNIT 3"/>
    <property type="match status" value="1"/>
</dbReference>
<keyword evidence="3" id="KW-0378">Hydrolase</keyword>
<dbReference type="GO" id="GO:0016787">
    <property type="term" value="F:hydrolase activity"/>
    <property type="evidence" value="ECO:0007669"/>
    <property type="project" value="UniProtKB-KW"/>
</dbReference>
<dbReference type="Gene3D" id="1.10.3380.10">
    <property type="entry name" value="Sec63 N-terminal domain-like domain"/>
    <property type="match status" value="2"/>
</dbReference>
<evidence type="ECO:0000256" key="5">
    <source>
        <dbReference type="ARBA" id="ARBA00022840"/>
    </source>
</evidence>
<feature type="domain" description="Helicase C-terminal" evidence="8">
    <location>
        <begin position="519"/>
        <end position="733"/>
    </location>
</feature>
<evidence type="ECO:0000256" key="4">
    <source>
        <dbReference type="ARBA" id="ARBA00022806"/>
    </source>
</evidence>
<dbReference type="STRING" id="1745343.A0A2J6QHH2"/>
<evidence type="ECO:0000256" key="3">
    <source>
        <dbReference type="ARBA" id="ARBA00022801"/>
    </source>
</evidence>
<dbReference type="Pfam" id="PF23445">
    <property type="entry name" value="WHD_SNRNP200"/>
    <property type="match status" value="2"/>
</dbReference>
<feature type="region of interest" description="Disordered" evidence="6">
    <location>
        <begin position="1968"/>
        <end position="1995"/>
    </location>
</feature>
<dbReference type="CDD" id="cd18022">
    <property type="entry name" value="DEXHc_ASCC3_2"/>
    <property type="match status" value="1"/>
</dbReference>
<dbReference type="PROSITE" id="PS51194">
    <property type="entry name" value="HELICASE_CTER"/>
    <property type="match status" value="2"/>
</dbReference>
<dbReference type="InterPro" id="IPR004179">
    <property type="entry name" value="Sec63-dom"/>
</dbReference>
<dbReference type="InterPro" id="IPR036390">
    <property type="entry name" value="WH_DNA-bd_sf"/>
</dbReference>
<dbReference type="SMART" id="SM00490">
    <property type="entry name" value="HELICc"/>
    <property type="match status" value="2"/>
</dbReference>
<dbReference type="FunFam" id="1.10.10.10:FF:000024">
    <property type="entry name" value="U5 small nuclear ribonucleoprotein helicase"/>
    <property type="match status" value="1"/>
</dbReference>
<reference evidence="9 10" key="1">
    <citation type="submission" date="2016-05" db="EMBL/GenBank/DDBJ databases">
        <title>A degradative enzymes factory behind the ericoid mycorrhizal symbiosis.</title>
        <authorList>
            <consortium name="DOE Joint Genome Institute"/>
            <person name="Martino E."/>
            <person name="Morin E."/>
            <person name="Grelet G."/>
            <person name="Kuo A."/>
            <person name="Kohler A."/>
            <person name="Daghino S."/>
            <person name="Barry K."/>
            <person name="Choi C."/>
            <person name="Cichocki N."/>
            <person name="Clum A."/>
            <person name="Copeland A."/>
            <person name="Hainaut M."/>
            <person name="Haridas S."/>
            <person name="Labutti K."/>
            <person name="Lindquist E."/>
            <person name="Lipzen A."/>
            <person name="Khouja H.-R."/>
            <person name="Murat C."/>
            <person name="Ohm R."/>
            <person name="Olson A."/>
            <person name="Spatafora J."/>
            <person name="Veneault-Fourrey C."/>
            <person name="Henrissat B."/>
            <person name="Grigoriev I."/>
            <person name="Martin F."/>
            <person name="Perotto S."/>
        </authorList>
    </citation>
    <scope>NUCLEOTIDE SEQUENCE [LARGE SCALE GENOMIC DNA]</scope>
    <source>
        <strain evidence="9 10">UAMH 7357</strain>
    </source>
</reference>
<dbReference type="FunFam" id="1.10.3380.10:FF:000009">
    <property type="entry name" value="DEAD/DEAH box helicase, putative"/>
    <property type="match status" value="1"/>
</dbReference>
<dbReference type="SMART" id="SM00382">
    <property type="entry name" value="AAA"/>
    <property type="match status" value="2"/>
</dbReference>
<accession>A0A2J6QHH2</accession>
<proteinExistence type="inferred from homology"/>
<evidence type="ECO:0000256" key="2">
    <source>
        <dbReference type="ARBA" id="ARBA00022741"/>
    </source>
</evidence>
<protein>
    <submittedName>
        <fullName evidence="9">Sec63-domain-containing protein</fullName>
    </submittedName>
</protein>
<dbReference type="SMART" id="SM00487">
    <property type="entry name" value="DEXDc"/>
    <property type="match status" value="2"/>
</dbReference>
<sequence length="1995" mass="224210">MSPTVLDTAEAQWQTQLAAMRAALADLKLPLKENGEVLSYGSDIGFDDDDDFISGNSGDDVWDFISEDDEALYSSDLNEDLVSEEPTQGYGPQWLKSKCIGFAGQKQGLSGEDLQEQIIALLASDSVEEELQSTLTDIIGFDDLDFVIELISHRKEIVAPGPFSTNQSGVLGRLQTKRQREEALRQRDYEHKHAELGPSLHRDEIQYPHVYKVHATAGNTLDSRGRKYGLPVGSERKDHERYEEYSIPAAKVGVLGKGRKLVQIKEMDGLCRRTFKGYKSLNRMQSLVYPVAYQTSENMLICAPTGAGKTDAAMLTILHAISQNITPNPAENPEASDFTVNLDDFKIVYVAPMKALAAEITQKLGSRLAWLGIQARELTGDMHLTKKEIVQTQIIVTTPEKWDVVTRKGTGDTELVQKVRLLIIDEVHMLHDDRGSVLESLVARTERQVESTQSLIRIVGLSATLPNYIDVADFLKVNRFAGLFYFDASFRPVPLEQHFIGVKGKAGSKTSRDNIDTTAFEKVREMLEQDHQVMVFVHSRKDTFNTAKMLYEKAVDNFCVDLFENTGHPLYESAVKEMKTSRGRELRELLPKGIGIHHAGMARSDRNLMEKLFGNGVLKILCCTATLAWGVNLPAAAVIIKGTQVYSAQDGKFIDLGILDVLQIFGRAGRPQFEDTGIGMICTTQDKLAHYLTAVTSQVPIESRFSKHIVDNLNAEIALGTVTSVPEAVQWLGYSYLFVRMQRNPLTYGIDWAEIRDDPTLVQRRRLLIIQAARTLQQSQMIIFNETTEELRSKDVGRIASQYYILHTSIQIFNNLMKPQATEADVLTMIASSGEFDNIQSRDSEAKELTKLREEFAPCDVGKGIDTPQAKTNILLQSYISRAYLEDFALANDSNYVAQQSARICRALFMIALNRRWGHQCLVLISLCKSIEKKIWAFQHPLHQFDLPKPILNQLDSKDAVSIETLRDMEPAEIGSMVHNHAAGKTISKILDNFPTISVESEIAPLNRDVLRIKLYLTPDFRWNDKYHGTSESYWIWVENSETSEIYHHEFFILNRRKLYDDHELNFTIPLSDPLPTQIYVRAVSDRWLGAETVHAISFQHLIRPDTESVYTDLLNLQPLPITALKNPALEEIYGQRFQYFNPMQTQIFHCLYHTSANVLLGSPTGSGKTIACELAMWWAFREKPGSKVVYIAPMKALVRERVKDWGARLTRQMGLKLVELTGDNTPDTRTIRDADIIITTPEKWDGISRSWQTRGYVRQVSLVIIDEIHLLGGDRGPILEIIVSRMNYIAAQSKNSVRLMGMSTACANAMDLGNWLGVKEGLFNFRHSVRPVPLEIFIDGFPEVRGFCPLMQSMNRPTFLAIKTHSPEKPVIVFVASRRQTRLTAKDLINFCGIEDNPRRFVKMSEEDLQLNLTRVKDDALKEALSFGIGLHHAGLIESDRSLAEELFANNKIQILVATSTLAWGVNLPAHLVVVKGTQFFDAKIEGYKDMDLTDVLQMLGRAGRPQFDTSGIARIFTQDSKKAFYKHFLHTGFPVESSLHNVLDNHLGAEVSAETIATKQDALDYLTWTFFFRRLHKNPSYYGLEISAEEHNTITAQQLANDYMISMVDKSLGELEESKCLEMHPNGDVYSTALGTIMSYYYLSHRTIRHLVKHAKLQASFENVLSWMSSATEYDELPVRHNEDLINAELSKNLPISASHFDGLPMWDPHVKAFLLLQAHMSRIDLPITDYVGDQTSVLDQAIRVIQASIDVLTEMGYLSSCMQMITLLQCIKSACWPSDYPLGILPGVPMVRPSNKDLPGTLQEFSAQSEAAYQRTISALNLPPATLSRFKKVADSIPNLKIDVRDITALSLTVLLNRQNQLADRDGKMYAPRFPKSQTEGWFVVLCVENEDEIVAIKRVGWNAGDGQKGQNRNQGGRVSARALIKLPIEEDGTLKDGRKVDVWVVSDGYLRMVYKIKGVEIPDAPKVVDDGKKDKPVDGKDLGGSSAKMAA</sequence>
<dbReference type="PIRSF" id="PIRSF039073">
    <property type="entry name" value="BRR2"/>
    <property type="match status" value="1"/>
</dbReference>
<dbReference type="Pfam" id="PF00271">
    <property type="entry name" value="Helicase_C"/>
    <property type="match status" value="2"/>
</dbReference>
<keyword evidence="10" id="KW-1185">Reference proteome</keyword>
<feature type="domain" description="Helicase ATP-binding" evidence="7">
    <location>
        <begin position="290"/>
        <end position="483"/>
    </location>
</feature>
<dbReference type="PANTHER" id="PTHR47961">
    <property type="entry name" value="DNA POLYMERASE THETA, PUTATIVE (AFU_ORTHOLOGUE AFUA_1G05260)-RELATED"/>
    <property type="match status" value="1"/>
</dbReference>
<feature type="domain" description="Helicase C-terminal" evidence="8">
    <location>
        <begin position="1357"/>
        <end position="1566"/>
    </location>
</feature>
<dbReference type="FunFam" id="1.10.150.20:FF:000004">
    <property type="entry name" value="U5 small nuclear ribonucleoprotein helicase"/>
    <property type="match status" value="1"/>
</dbReference>
<dbReference type="InterPro" id="IPR050474">
    <property type="entry name" value="Hel308_SKI2-like"/>
</dbReference>
<dbReference type="InterPro" id="IPR001650">
    <property type="entry name" value="Helicase_C-like"/>
</dbReference>
<dbReference type="FunFam" id="3.40.50.300:FF:000102">
    <property type="entry name" value="RNA helicase, activating signal cointegrator 1"/>
    <property type="match status" value="1"/>
</dbReference>
<dbReference type="SUPFAM" id="SSF158702">
    <property type="entry name" value="Sec63 N-terminal domain-like"/>
    <property type="match status" value="2"/>
</dbReference>
<dbReference type="Gene3D" id="3.40.50.300">
    <property type="entry name" value="P-loop containing nucleotide triphosphate hydrolases"/>
    <property type="match status" value="4"/>
</dbReference>
<dbReference type="InterPro" id="IPR011545">
    <property type="entry name" value="DEAD/DEAH_box_helicase_dom"/>
</dbReference>
<evidence type="ECO:0000259" key="7">
    <source>
        <dbReference type="PROSITE" id="PS51192"/>
    </source>
</evidence>
<dbReference type="InterPro" id="IPR027417">
    <property type="entry name" value="P-loop_NTPase"/>
</dbReference>
<evidence type="ECO:0000259" key="8">
    <source>
        <dbReference type="PROSITE" id="PS51194"/>
    </source>
</evidence>
<dbReference type="Gene3D" id="1.10.150.20">
    <property type="entry name" value="5' to 3' exonuclease, C-terminal subdomain"/>
    <property type="match status" value="1"/>
</dbReference>
<dbReference type="FunFam" id="3.40.50.300:FF:000198">
    <property type="entry name" value="Activating signal cointegrator 1 complex subunit"/>
    <property type="match status" value="1"/>
</dbReference>
<dbReference type="InterPro" id="IPR057842">
    <property type="entry name" value="WH_MER3"/>
</dbReference>
<dbReference type="PROSITE" id="PS51192">
    <property type="entry name" value="HELICASE_ATP_BIND_1"/>
    <property type="match status" value="2"/>
</dbReference>
<dbReference type="InterPro" id="IPR036388">
    <property type="entry name" value="WH-like_DNA-bd_sf"/>
</dbReference>
<dbReference type="FunFam" id="3.40.50.300:FF:000231">
    <property type="entry name" value="Activating signal cointegrator 1 complex subunit 3"/>
    <property type="match status" value="1"/>
</dbReference>
<evidence type="ECO:0000313" key="9">
    <source>
        <dbReference type="EMBL" id="PMD25716.1"/>
    </source>
</evidence>
<dbReference type="Gene3D" id="1.10.10.10">
    <property type="entry name" value="Winged helix-like DNA-binding domain superfamily/Winged helix DNA-binding domain"/>
    <property type="match status" value="2"/>
</dbReference>
<keyword evidence="2" id="KW-0547">Nucleotide-binding</keyword>